<evidence type="ECO:0000256" key="1">
    <source>
        <dbReference type="ARBA" id="ARBA00004651"/>
    </source>
</evidence>
<organism evidence="8 9">
    <name type="scientific">Leucobacter chromiiresistens</name>
    <dbReference type="NCBI Taxonomy" id="1079994"/>
    <lineage>
        <taxon>Bacteria</taxon>
        <taxon>Bacillati</taxon>
        <taxon>Actinomycetota</taxon>
        <taxon>Actinomycetes</taxon>
        <taxon>Micrococcales</taxon>
        <taxon>Microbacteriaceae</taxon>
        <taxon>Leucobacter</taxon>
    </lineage>
</organism>
<reference evidence="8 9" key="1">
    <citation type="journal article" date="2016" name="Front. Microbiol.">
        <title>Genomic Resource of Rice Seed Associated Bacteria.</title>
        <authorList>
            <person name="Midha S."/>
            <person name="Bansal K."/>
            <person name="Sharma S."/>
            <person name="Kumar N."/>
            <person name="Patil P.P."/>
            <person name="Chaudhry V."/>
            <person name="Patil P.B."/>
        </authorList>
    </citation>
    <scope>NUCLEOTIDE SEQUENCE [LARGE SCALE GENOMIC DNA]</scope>
    <source>
        <strain evidence="8 9">NS354</strain>
    </source>
</reference>
<protein>
    <submittedName>
        <fullName evidence="8">Membrane protein</fullName>
    </submittedName>
</protein>
<dbReference type="Proteomes" id="UP000070810">
    <property type="component" value="Unassembled WGS sequence"/>
</dbReference>
<name>A0A147EGM2_9MICO</name>
<evidence type="ECO:0000256" key="4">
    <source>
        <dbReference type="ARBA" id="ARBA00022692"/>
    </source>
</evidence>
<accession>A0A147EGM2</accession>
<comment type="similarity">
    <text evidence="2">Belongs to the UPF0410 family.</text>
</comment>
<gene>
    <name evidence="8" type="ORF">NS354_10450</name>
</gene>
<evidence type="ECO:0000313" key="9">
    <source>
        <dbReference type="Proteomes" id="UP000070810"/>
    </source>
</evidence>
<comment type="subcellular location">
    <subcellularLocation>
        <location evidence="1">Cell membrane</location>
        <topology evidence="1">Multi-pass membrane protein</topology>
    </subcellularLocation>
</comment>
<evidence type="ECO:0000256" key="3">
    <source>
        <dbReference type="ARBA" id="ARBA00022475"/>
    </source>
</evidence>
<evidence type="ECO:0000256" key="2">
    <source>
        <dbReference type="ARBA" id="ARBA00011006"/>
    </source>
</evidence>
<keyword evidence="4 7" id="KW-0812">Transmembrane</keyword>
<keyword evidence="5 7" id="KW-1133">Transmembrane helix</keyword>
<evidence type="ECO:0000256" key="5">
    <source>
        <dbReference type="ARBA" id="ARBA00022989"/>
    </source>
</evidence>
<keyword evidence="6 7" id="KW-0472">Membrane</keyword>
<dbReference type="PATRIC" id="fig|1079994.3.peg.2396"/>
<evidence type="ECO:0000256" key="7">
    <source>
        <dbReference type="SAM" id="Phobius"/>
    </source>
</evidence>
<sequence>MGFLGFLLLGLIAGAIAKAILPGRQGGGWIATLILGVIGALVGGWLGGLLFGADLGQFFSIETWLVAIGGSIVVLLIWGLITGRKGNRAA</sequence>
<dbReference type="InterPro" id="IPR007341">
    <property type="entry name" value="Transgly_assoc"/>
</dbReference>
<dbReference type="AlphaFoldDB" id="A0A147EGM2"/>
<dbReference type="OrthoDB" id="4568405at2"/>
<keyword evidence="3" id="KW-1003">Cell membrane</keyword>
<evidence type="ECO:0000256" key="6">
    <source>
        <dbReference type="ARBA" id="ARBA00023136"/>
    </source>
</evidence>
<dbReference type="GO" id="GO:0005886">
    <property type="term" value="C:plasma membrane"/>
    <property type="evidence" value="ECO:0007669"/>
    <property type="project" value="UniProtKB-SubCell"/>
</dbReference>
<proteinExistence type="inferred from homology"/>
<dbReference type="Pfam" id="PF04226">
    <property type="entry name" value="Transgly_assoc"/>
    <property type="match status" value="1"/>
</dbReference>
<keyword evidence="9" id="KW-1185">Reference proteome</keyword>
<dbReference type="RefSeq" id="WP_058594428.1">
    <property type="nucleotide sequence ID" value="NZ_LDRK01000084.1"/>
</dbReference>
<feature type="transmembrane region" description="Helical" evidence="7">
    <location>
        <begin position="29"/>
        <end position="51"/>
    </location>
</feature>
<feature type="transmembrane region" description="Helical" evidence="7">
    <location>
        <begin position="63"/>
        <end position="81"/>
    </location>
</feature>
<dbReference type="EMBL" id="LDRK01000084">
    <property type="protein sequence ID" value="KTR83404.1"/>
    <property type="molecule type" value="Genomic_DNA"/>
</dbReference>
<dbReference type="PANTHER" id="PTHR33884:SF3">
    <property type="entry name" value="UPF0410 PROTEIN YMGE"/>
    <property type="match status" value="1"/>
</dbReference>
<dbReference type="PANTHER" id="PTHR33884">
    <property type="entry name" value="UPF0410 PROTEIN YMGE"/>
    <property type="match status" value="1"/>
</dbReference>
<comment type="caution">
    <text evidence="8">The sequence shown here is derived from an EMBL/GenBank/DDBJ whole genome shotgun (WGS) entry which is preliminary data.</text>
</comment>
<evidence type="ECO:0000313" key="8">
    <source>
        <dbReference type="EMBL" id="KTR83404.1"/>
    </source>
</evidence>